<gene>
    <name evidence="12" type="primary">glyS_2</name>
    <name evidence="12" type="ORF">NCTC9381_05218</name>
</gene>
<dbReference type="PANTHER" id="PTHR30075">
    <property type="entry name" value="GLYCYL-TRNA SYNTHETASE"/>
    <property type="match status" value="1"/>
</dbReference>
<accession>A0A379AMR8</accession>
<dbReference type="InterPro" id="IPR015944">
    <property type="entry name" value="Gly-tRNA-synth_bsu"/>
</dbReference>
<comment type="subunit">
    <text evidence="2">Tetramer of two alpha and two beta subunits.</text>
</comment>
<keyword evidence="6" id="KW-0547">Nucleotide-binding</keyword>
<evidence type="ECO:0000313" key="12">
    <source>
        <dbReference type="EMBL" id="SUB19215.1"/>
    </source>
</evidence>
<evidence type="ECO:0000256" key="5">
    <source>
        <dbReference type="ARBA" id="ARBA00022598"/>
    </source>
</evidence>
<dbReference type="PANTHER" id="PTHR30075:SF2">
    <property type="entry name" value="GLYCINE--TRNA LIGASE, CHLOROPLASTIC_MITOCHONDRIAL 2"/>
    <property type="match status" value="1"/>
</dbReference>
<keyword evidence="5 12" id="KW-0436">Ligase</keyword>
<dbReference type="EC" id="6.1.1.14" evidence="3"/>
<evidence type="ECO:0000256" key="10">
    <source>
        <dbReference type="ARBA" id="ARBA00031650"/>
    </source>
</evidence>
<keyword evidence="9" id="KW-0030">Aminoacyl-tRNA synthetase</keyword>
<keyword evidence="13" id="KW-1185">Reference proteome</keyword>
<evidence type="ECO:0000313" key="13">
    <source>
        <dbReference type="Proteomes" id="UP000254640"/>
    </source>
</evidence>
<dbReference type="GO" id="GO:0005524">
    <property type="term" value="F:ATP binding"/>
    <property type="evidence" value="ECO:0007669"/>
    <property type="project" value="UniProtKB-KW"/>
</dbReference>
<comment type="similarity">
    <text evidence="1">Belongs to the class-II aminoacyl-tRNA synthetase family.</text>
</comment>
<dbReference type="Pfam" id="PF02092">
    <property type="entry name" value="tRNA_synt_2f"/>
    <property type="match status" value="1"/>
</dbReference>
<name>A0A379AMR8_ENTAG</name>
<evidence type="ECO:0000256" key="2">
    <source>
        <dbReference type="ARBA" id="ARBA00011209"/>
    </source>
</evidence>
<proteinExistence type="inferred from homology"/>
<dbReference type="InterPro" id="IPR006194">
    <property type="entry name" value="Gly-tRNA-synth_heterodimer"/>
</dbReference>
<evidence type="ECO:0000256" key="8">
    <source>
        <dbReference type="ARBA" id="ARBA00022917"/>
    </source>
</evidence>
<evidence type="ECO:0000256" key="6">
    <source>
        <dbReference type="ARBA" id="ARBA00022741"/>
    </source>
</evidence>
<evidence type="ECO:0000256" key="4">
    <source>
        <dbReference type="ARBA" id="ARBA00022032"/>
    </source>
</evidence>
<evidence type="ECO:0000256" key="3">
    <source>
        <dbReference type="ARBA" id="ARBA00012829"/>
    </source>
</evidence>
<protein>
    <recommendedName>
        <fullName evidence="4">Glycine--tRNA ligase beta subunit</fullName>
        <ecNumber evidence="3">6.1.1.14</ecNumber>
    </recommendedName>
    <alternativeName>
        <fullName evidence="10">Glycyl-tRNA synthetase beta subunit</fullName>
    </alternativeName>
</protein>
<dbReference type="GO" id="GO:0004820">
    <property type="term" value="F:glycine-tRNA ligase activity"/>
    <property type="evidence" value="ECO:0007669"/>
    <property type="project" value="UniProtKB-EC"/>
</dbReference>
<keyword evidence="8" id="KW-0648">Protein biosynthesis</keyword>
<evidence type="ECO:0000256" key="1">
    <source>
        <dbReference type="ARBA" id="ARBA00008226"/>
    </source>
</evidence>
<evidence type="ECO:0000256" key="7">
    <source>
        <dbReference type="ARBA" id="ARBA00022840"/>
    </source>
</evidence>
<organism evidence="12 13">
    <name type="scientific">Enterobacter agglomerans</name>
    <name type="common">Erwinia herbicola</name>
    <name type="synonym">Pantoea agglomerans</name>
    <dbReference type="NCBI Taxonomy" id="549"/>
    <lineage>
        <taxon>Bacteria</taxon>
        <taxon>Pseudomonadati</taxon>
        <taxon>Pseudomonadota</taxon>
        <taxon>Gammaproteobacteria</taxon>
        <taxon>Enterobacterales</taxon>
        <taxon>Erwiniaceae</taxon>
        <taxon>Pantoea</taxon>
        <taxon>Pantoea agglomerans group</taxon>
    </lineage>
</organism>
<dbReference type="GO" id="GO:0006426">
    <property type="term" value="P:glycyl-tRNA aminoacylation"/>
    <property type="evidence" value="ECO:0007669"/>
    <property type="project" value="InterPro"/>
</dbReference>
<reference evidence="12 13" key="1">
    <citation type="submission" date="2018-06" db="EMBL/GenBank/DDBJ databases">
        <authorList>
            <consortium name="Pathogen Informatics"/>
            <person name="Doyle S."/>
        </authorList>
    </citation>
    <scope>NUCLEOTIDE SEQUENCE [LARGE SCALE GENOMIC DNA]</scope>
    <source>
        <strain evidence="12 13">NCTC9381</strain>
    </source>
</reference>
<sequence length="144" mass="15960">MRWGNSDVQFVRPVHTVTMLLGDELIPGTILGIKSDRVIRGHRFMGESEITLDNADQYPDVLEKRGQVIADYQVRKAMIKADAEAAARRLGGNADISDSLLEEVTSLVEWPVVLTATFEEKFLQGTCGSAGLHHERRPEVFPGV</sequence>
<evidence type="ECO:0000256" key="9">
    <source>
        <dbReference type="ARBA" id="ARBA00023146"/>
    </source>
</evidence>
<keyword evidence="7" id="KW-0067">ATP-binding</keyword>
<dbReference type="EMBL" id="UGSO01000001">
    <property type="protein sequence ID" value="SUB19215.1"/>
    <property type="molecule type" value="Genomic_DNA"/>
</dbReference>
<dbReference type="Proteomes" id="UP000254640">
    <property type="component" value="Unassembled WGS sequence"/>
</dbReference>
<dbReference type="AlphaFoldDB" id="A0A379AMR8"/>
<dbReference type="GO" id="GO:0005829">
    <property type="term" value="C:cytosol"/>
    <property type="evidence" value="ECO:0007669"/>
    <property type="project" value="TreeGrafter"/>
</dbReference>
<evidence type="ECO:0000256" key="11">
    <source>
        <dbReference type="ARBA" id="ARBA00047937"/>
    </source>
</evidence>
<comment type="catalytic activity">
    <reaction evidence="11">
        <text>tRNA(Gly) + glycine + ATP = glycyl-tRNA(Gly) + AMP + diphosphate</text>
        <dbReference type="Rhea" id="RHEA:16013"/>
        <dbReference type="Rhea" id="RHEA-COMP:9664"/>
        <dbReference type="Rhea" id="RHEA-COMP:9683"/>
        <dbReference type="ChEBI" id="CHEBI:30616"/>
        <dbReference type="ChEBI" id="CHEBI:33019"/>
        <dbReference type="ChEBI" id="CHEBI:57305"/>
        <dbReference type="ChEBI" id="CHEBI:78442"/>
        <dbReference type="ChEBI" id="CHEBI:78522"/>
        <dbReference type="ChEBI" id="CHEBI:456215"/>
        <dbReference type="EC" id="6.1.1.14"/>
    </reaction>
</comment>